<sequence>MESQLQAAFHLDSEDMKKLKKEWREIARKHIEFTLTVKQQRKEAWEAIERELTENFVEFQEEPAGTVLLQLAIVYLHTYFKDQISHRKKEVGENNHRATVKVKDEEETMHAPAITAPATEIQIAPGIKDFLESFTPSLAYLQNTFVNAKFSRDVVADWSRPRLADFLENLKDDAGQRLKPVVVEALLLRLKPDYYGMQIDSD</sequence>
<proteinExistence type="predicted"/>
<accession>A0AAD7JTT7</accession>
<reference evidence="1" key="1">
    <citation type="submission" date="2023-03" db="EMBL/GenBank/DDBJ databases">
        <title>Massive genome expansion in bonnet fungi (Mycena s.s.) driven by repeated elements and novel gene families across ecological guilds.</title>
        <authorList>
            <consortium name="Lawrence Berkeley National Laboratory"/>
            <person name="Harder C.B."/>
            <person name="Miyauchi S."/>
            <person name="Viragh M."/>
            <person name="Kuo A."/>
            <person name="Thoen E."/>
            <person name="Andreopoulos B."/>
            <person name="Lu D."/>
            <person name="Skrede I."/>
            <person name="Drula E."/>
            <person name="Henrissat B."/>
            <person name="Morin E."/>
            <person name="Kohler A."/>
            <person name="Barry K."/>
            <person name="LaButti K."/>
            <person name="Morin E."/>
            <person name="Salamov A."/>
            <person name="Lipzen A."/>
            <person name="Mereny Z."/>
            <person name="Hegedus B."/>
            <person name="Baldrian P."/>
            <person name="Stursova M."/>
            <person name="Weitz H."/>
            <person name="Taylor A."/>
            <person name="Grigoriev I.V."/>
            <person name="Nagy L.G."/>
            <person name="Martin F."/>
            <person name="Kauserud H."/>
        </authorList>
    </citation>
    <scope>NUCLEOTIDE SEQUENCE</scope>
    <source>
        <strain evidence="1">CBHHK182m</strain>
    </source>
</reference>
<evidence type="ECO:0000313" key="1">
    <source>
        <dbReference type="EMBL" id="KAJ7771716.1"/>
    </source>
</evidence>
<name>A0AAD7JTT7_9AGAR</name>
<dbReference type="Proteomes" id="UP001215598">
    <property type="component" value="Unassembled WGS sequence"/>
</dbReference>
<evidence type="ECO:0000313" key="2">
    <source>
        <dbReference type="Proteomes" id="UP001215598"/>
    </source>
</evidence>
<organism evidence="1 2">
    <name type="scientific">Mycena metata</name>
    <dbReference type="NCBI Taxonomy" id="1033252"/>
    <lineage>
        <taxon>Eukaryota</taxon>
        <taxon>Fungi</taxon>
        <taxon>Dikarya</taxon>
        <taxon>Basidiomycota</taxon>
        <taxon>Agaricomycotina</taxon>
        <taxon>Agaricomycetes</taxon>
        <taxon>Agaricomycetidae</taxon>
        <taxon>Agaricales</taxon>
        <taxon>Marasmiineae</taxon>
        <taxon>Mycenaceae</taxon>
        <taxon>Mycena</taxon>
    </lineage>
</organism>
<gene>
    <name evidence="1" type="ORF">B0H16DRAFT_1714930</name>
</gene>
<keyword evidence="2" id="KW-1185">Reference proteome</keyword>
<dbReference type="EMBL" id="JARKIB010000015">
    <property type="protein sequence ID" value="KAJ7771716.1"/>
    <property type="molecule type" value="Genomic_DNA"/>
</dbReference>
<dbReference type="AlphaFoldDB" id="A0AAD7JTT7"/>
<protein>
    <submittedName>
        <fullName evidence="1">Uncharacterized protein</fullName>
    </submittedName>
</protein>
<comment type="caution">
    <text evidence="1">The sequence shown here is derived from an EMBL/GenBank/DDBJ whole genome shotgun (WGS) entry which is preliminary data.</text>
</comment>